<name>A0ABW3KTC9_9FLAO</name>
<proteinExistence type="predicted"/>
<feature type="chain" id="PRO_5046243498" evidence="1">
    <location>
        <begin position="20"/>
        <end position="176"/>
    </location>
</feature>
<protein>
    <submittedName>
        <fullName evidence="2">Uncharacterized protein</fullName>
    </submittedName>
</protein>
<dbReference type="EMBL" id="JBHTKM010000063">
    <property type="protein sequence ID" value="MFD1016180.1"/>
    <property type="molecule type" value="Genomic_DNA"/>
</dbReference>
<keyword evidence="1" id="KW-0732">Signal</keyword>
<comment type="caution">
    <text evidence="2">The sequence shown here is derived from an EMBL/GenBank/DDBJ whole genome shotgun (WGS) entry which is preliminary data.</text>
</comment>
<evidence type="ECO:0000313" key="3">
    <source>
        <dbReference type="Proteomes" id="UP001597086"/>
    </source>
</evidence>
<dbReference type="Proteomes" id="UP001597086">
    <property type="component" value="Unassembled WGS sequence"/>
</dbReference>
<organism evidence="2 3">
    <name type="scientific">Winogradskyella rapida</name>
    <dbReference type="NCBI Taxonomy" id="549701"/>
    <lineage>
        <taxon>Bacteria</taxon>
        <taxon>Pseudomonadati</taxon>
        <taxon>Bacteroidota</taxon>
        <taxon>Flavobacteriia</taxon>
        <taxon>Flavobacteriales</taxon>
        <taxon>Flavobacteriaceae</taxon>
        <taxon>Winogradskyella</taxon>
    </lineage>
</organism>
<accession>A0ABW3KTC9</accession>
<gene>
    <name evidence="2" type="ORF">ACFQ13_09640</name>
</gene>
<reference evidence="3" key="1">
    <citation type="journal article" date="2019" name="Int. J. Syst. Evol. Microbiol.">
        <title>The Global Catalogue of Microorganisms (GCM) 10K type strain sequencing project: providing services to taxonomists for standard genome sequencing and annotation.</title>
        <authorList>
            <consortium name="The Broad Institute Genomics Platform"/>
            <consortium name="The Broad Institute Genome Sequencing Center for Infectious Disease"/>
            <person name="Wu L."/>
            <person name="Ma J."/>
        </authorList>
    </citation>
    <scope>NUCLEOTIDE SEQUENCE [LARGE SCALE GENOMIC DNA]</scope>
    <source>
        <strain evidence="3">CCUG 56098</strain>
    </source>
</reference>
<evidence type="ECO:0000256" key="1">
    <source>
        <dbReference type="SAM" id="SignalP"/>
    </source>
</evidence>
<feature type="signal peptide" evidence="1">
    <location>
        <begin position="1"/>
        <end position="19"/>
    </location>
</feature>
<dbReference type="PROSITE" id="PS51257">
    <property type="entry name" value="PROKAR_LIPOPROTEIN"/>
    <property type="match status" value="1"/>
</dbReference>
<sequence>MKKTIYILFLIIITLYSCSSDDSGNNKFDGRGGVRCQVNGIILRSTVTYGGIITLADVKFTSENNEEYLTVELTDSGPDFIRHSVSMTIIDVVPESVQEGDIYILDNEQNSNYGKYVKLSGGIFYNYSTNHEKVGRLEILFHDLENRILAGTFEYDVVDENGEVVEIRNGEFDMEY</sequence>
<evidence type="ECO:0000313" key="2">
    <source>
        <dbReference type="EMBL" id="MFD1016180.1"/>
    </source>
</evidence>
<keyword evidence="3" id="KW-1185">Reference proteome</keyword>
<dbReference type="RefSeq" id="WP_386116707.1">
    <property type="nucleotide sequence ID" value="NZ_JBHTKM010000063.1"/>
</dbReference>